<reference evidence="1" key="1">
    <citation type="submission" date="2021-06" db="EMBL/GenBank/DDBJ databases">
        <authorList>
            <person name="Kallberg Y."/>
            <person name="Tangrot J."/>
            <person name="Rosling A."/>
        </authorList>
    </citation>
    <scope>NUCLEOTIDE SEQUENCE</scope>
    <source>
        <strain evidence="1">CL356</strain>
    </source>
</reference>
<feature type="non-terminal residue" evidence="1">
    <location>
        <position position="401"/>
    </location>
</feature>
<gene>
    <name evidence="1" type="ORF">ACOLOM_LOCUS11103</name>
</gene>
<name>A0ACA9PW76_9GLOM</name>
<dbReference type="Proteomes" id="UP000789525">
    <property type="component" value="Unassembled WGS sequence"/>
</dbReference>
<dbReference type="EMBL" id="CAJVPT010038490">
    <property type="protein sequence ID" value="CAG8720292.1"/>
    <property type="molecule type" value="Genomic_DNA"/>
</dbReference>
<feature type="non-terminal residue" evidence="1">
    <location>
        <position position="1"/>
    </location>
</feature>
<evidence type="ECO:0000313" key="2">
    <source>
        <dbReference type="Proteomes" id="UP000789525"/>
    </source>
</evidence>
<accession>A0ACA9PW76</accession>
<evidence type="ECO:0000313" key="1">
    <source>
        <dbReference type="EMBL" id="CAG8720292.1"/>
    </source>
</evidence>
<sequence length="401" mass="44805">HWHGIIQKGTNWYDGVPGVTQCPIPNGADFSYVFTLQQSGTYWYHSHLLAQLADGLRGPMIIHDPNDPNKDRYDYEYAMTVSDWYHTPTGDPGMLPLLHSANYTGLDPVPDSGEISGVGQYKCTIPNCTPSKFATYKVKQGKRYRFRIINISAMSHFVVSIDKHPLTIIEVDGTPTRPATVEVLPINVAQRYSVVVSANQPIGNYWIRARLSNCSLLVNDDTINANSSVFGNENITGILGYFGASSTIPDSKPYDDNARTCYDVDSSLLKPYPLNPPVPPQNANVRRINMKINIQVINSRIQATLNDSSYVPDFTYPSNQKVIDGTDFVSSDNAYSYNKLNEPIEIVLNNTLDQTHPFHLHGHTFWVVAQGEAGSYNKSLDSLKHNFDNPPYRDTATIKEL</sequence>
<organism evidence="1 2">
    <name type="scientific">Acaulospora colombiana</name>
    <dbReference type="NCBI Taxonomy" id="27376"/>
    <lineage>
        <taxon>Eukaryota</taxon>
        <taxon>Fungi</taxon>
        <taxon>Fungi incertae sedis</taxon>
        <taxon>Mucoromycota</taxon>
        <taxon>Glomeromycotina</taxon>
        <taxon>Glomeromycetes</taxon>
        <taxon>Diversisporales</taxon>
        <taxon>Acaulosporaceae</taxon>
        <taxon>Acaulospora</taxon>
    </lineage>
</organism>
<protein>
    <submittedName>
        <fullName evidence="1">6370_t:CDS:1</fullName>
    </submittedName>
</protein>
<proteinExistence type="predicted"/>
<comment type="caution">
    <text evidence="1">The sequence shown here is derived from an EMBL/GenBank/DDBJ whole genome shotgun (WGS) entry which is preliminary data.</text>
</comment>
<keyword evidence="2" id="KW-1185">Reference proteome</keyword>